<keyword evidence="3" id="KW-1185">Reference proteome</keyword>
<evidence type="ECO:0000313" key="3">
    <source>
        <dbReference type="Proteomes" id="UP000477083"/>
    </source>
</evidence>
<proteinExistence type="predicted"/>
<evidence type="ECO:0000313" key="2">
    <source>
        <dbReference type="EMBL" id="MZQ90217.1"/>
    </source>
</evidence>
<evidence type="ECO:0000259" key="1">
    <source>
        <dbReference type="Pfam" id="PF06983"/>
    </source>
</evidence>
<sequence length="142" mass="15329">MGFEPYLHFQGTCAEAMAFYAELFGANDLFIQRYREMPGVPPEFAASDLVMHSALVAGGMVLMASDFPPGVEGEAQKAVSISRSAPDLATAHRLFDALAEGGAVIMPVQPTFWSTGYGMVRDRFGTHWMISGPAVEVEGPRL</sequence>
<dbReference type="RefSeq" id="WP_161347614.1">
    <property type="nucleotide sequence ID" value="NZ_BMGW01000009.1"/>
</dbReference>
<dbReference type="PANTHER" id="PTHR33990:SF1">
    <property type="entry name" value="PROTEIN YJDN"/>
    <property type="match status" value="1"/>
</dbReference>
<accession>A0A6L8VIK2</accession>
<dbReference type="Proteomes" id="UP000477083">
    <property type="component" value="Unassembled WGS sequence"/>
</dbReference>
<dbReference type="PANTHER" id="PTHR33990">
    <property type="entry name" value="PROTEIN YJDN-RELATED"/>
    <property type="match status" value="1"/>
</dbReference>
<dbReference type="InterPro" id="IPR028973">
    <property type="entry name" value="PhnB-like"/>
</dbReference>
<dbReference type="Pfam" id="PF06983">
    <property type="entry name" value="3-dmu-9_3-mt"/>
    <property type="match status" value="1"/>
</dbReference>
<feature type="domain" description="PhnB-like" evidence="1">
    <location>
        <begin position="4"/>
        <end position="130"/>
    </location>
</feature>
<dbReference type="OrthoDB" id="9795306at2"/>
<dbReference type="CDD" id="cd06588">
    <property type="entry name" value="PhnB_like"/>
    <property type="match status" value="1"/>
</dbReference>
<dbReference type="InterPro" id="IPR029068">
    <property type="entry name" value="Glyas_Bleomycin-R_OHBP_Dase"/>
</dbReference>
<reference evidence="2 3" key="1">
    <citation type="submission" date="2020-01" db="EMBL/GenBank/DDBJ databases">
        <title>Frigidibacter albus SP32T (=CGMCC 1.13995T).</title>
        <authorList>
            <person name="Liao X."/>
        </authorList>
    </citation>
    <scope>NUCLEOTIDE SEQUENCE [LARGE SCALE GENOMIC DNA]</scope>
    <source>
        <strain evidence="2 3">SP32</strain>
    </source>
</reference>
<dbReference type="SUPFAM" id="SSF54593">
    <property type="entry name" value="Glyoxalase/Bleomycin resistance protein/Dihydroxybiphenyl dioxygenase"/>
    <property type="match status" value="1"/>
</dbReference>
<organism evidence="2 3">
    <name type="scientific">Frigidibacter albus</name>
    <dbReference type="NCBI Taxonomy" id="1465486"/>
    <lineage>
        <taxon>Bacteria</taxon>
        <taxon>Pseudomonadati</taxon>
        <taxon>Pseudomonadota</taxon>
        <taxon>Alphaproteobacteria</taxon>
        <taxon>Rhodobacterales</taxon>
        <taxon>Paracoccaceae</taxon>
        <taxon>Frigidibacter</taxon>
    </lineage>
</organism>
<dbReference type="Gene3D" id="3.10.180.10">
    <property type="entry name" value="2,3-Dihydroxybiphenyl 1,2-Dioxygenase, domain 1"/>
    <property type="match status" value="1"/>
</dbReference>
<protein>
    <submittedName>
        <fullName evidence="2">VOC family protein</fullName>
    </submittedName>
</protein>
<dbReference type="EMBL" id="WWNR01000009">
    <property type="protein sequence ID" value="MZQ90217.1"/>
    <property type="molecule type" value="Genomic_DNA"/>
</dbReference>
<comment type="caution">
    <text evidence="2">The sequence shown here is derived from an EMBL/GenBank/DDBJ whole genome shotgun (WGS) entry which is preliminary data.</text>
</comment>
<dbReference type="AlphaFoldDB" id="A0A6L8VIK2"/>
<name>A0A6L8VIK2_9RHOB</name>
<gene>
    <name evidence="2" type="ORF">GS660_14070</name>
</gene>